<accession>A0A6J7DWH8</accession>
<name>A0A6J7DWH8_9ZZZZ</name>
<evidence type="ECO:0000313" key="3">
    <source>
        <dbReference type="EMBL" id="CAB4725296.1"/>
    </source>
</evidence>
<gene>
    <name evidence="1" type="ORF">UFOPK1811_00866</name>
    <name evidence="2" type="ORF">UFOPK2360_00984</name>
    <name evidence="3" type="ORF">UFOPK2659_00932</name>
    <name evidence="4" type="ORF">UFOPK2922_00123</name>
    <name evidence="5" type="ORF">UFOPK3306_01031</name>
</gene>
<proteinExistence type="predicted"/>
<dbReference type="EMBL" id="CAEZYJ010000148">
    <property type="protein sequence ID" value="CAB4725296.1"/>
    <property type="molecule type" value="Genomic_DNA"/>
</dbReference>
<protein>
    <submittedName>
        <fullName evidence="5">Unannotated protein</fullName>
    </submittedName>
</protein>
<sequence length="53" mass="5793">MFKRFLALFAVGFGAYALFTRVRQAQSEEANWLNVGVADGNESIGGEDPPDTE</sequence>
<dbReference type="EMBL" id="CAFBLI010000087">
    <property type="protein sequence ID" value="CAB4872689.1"/>
    <property type="molecule type" value="Genomic_DNA"/>
</dbReference>
<dbReference type="EMBL" id="CAEZXH010000062">
    <property type="protein sequence ID" value="CAB4688332.1"/>
    <property type="molecule type" value="Genomic_DNA"/>
</dbReference>
<dbReference type="EMBL" id="CAEZUJ010000030">
    <property type="protein sequence ID" value="CAB4601915.1"/>
    <property type="molecule type" value="Genomic_DNA"/>
</dbReference>
<evidence type="ECO:0000313" key="1">
    <source>
        <dbReference type="EMBL" id="CAB4601915.1"/>
    </source>
</evidence>
<evidence type="ECO:0000313" key="5">
    <source>
        <dbReference type="EMBL" id="CAB4872689.1"/>
    </source>
</evidence>
<reference evidence="5" key="1">
    <citation type="submission" date="2020-05" db="EMBL/GenBank/DDBJ databases">
        <authorList>
            <person name="Chiriac C."/>
            <person name="Salcher M."/>
            <person name="Ghai R."/>
            <person name="Kavagutti S V."/>
        </authorList>
    </citation>
    <scope>NUCLEOTIDE SEQUENCE</scope>
</reference>
<dbReference type="EMBL" id="CAEZZS010000002">
    <property type="protein sequence ID" value="CAB4767414.1"/>
    <property type="molecule type" value="Genomic_DNA"/>
</dbReference>
<evidence type="ECO:0000313" key="4">
    <source>
        <dbReference type="EMBL" id="CAB4767414.1"/>
    </source>
</evidence>
<dbReference type="AlphaFoldDB" id="A0A6J7DWH8"/>
<evidence type="ECO:0000313" key="2">
    <source>
        <dbReference type="EMBL" id="CAB4688332.1"/>
    </source>
</evidence>
<organism evidence="5">
    <name type="scientific">freshwater metagenome</name>
    <dbReference type="NCBI Taxonomy" id="449393"/>
    <lineage>
        <taxon>unclassified sequences</taxon>
        <taxon>metagenomes</taxon>
        <taxon>ecological metagenomes</taxon>
    </lineage>
</organism>